<dbReference type="InterPro" id="IPR008981">
    <property type="entry name" value="FMuLV_rcpt-bd"/>
</dbReference>
<dbReference type="InterPro" id="IPR018154">
    <property type="entry name" value="TLV/ENV_coat_polyprotein"/>
</dbReference>
<sequence length="354" mass="40128">VSFSPQDWICGHPHNPYALAREEEYKPANTSETPEVPMLVKTRQYQCLCAILLLRLVAMTQAEPEPHPYQPFRWVFQNPTTGKVIRDNTLAGAPTWYVGLADLLHPHLKPIKPKGMLLVGTYWCPSSNPGKSYCHYPGYWFCGYWECETIVTSDRWKPVRNDKYLKVTWATLGGADCRHPKFAADGKLYEKDNCAQLKITVLRPDDANWAVGKMCSVFIHQWSQDPGAVIQIIWFLPREPNPVGPNHALMRKIVKQKPGPTFAPTLLSPLPACQNVHEATPYALFYYMLDAAFISLNQSNPNLTNSCWLCYDTKPPFYEGIAINASLVYSNDPNPVECKWNTSRTGITLAHTTR</sequence>
<proteinExistence type="predicted"/>
<dbReference type="EMBL" id="VZUI01084112">
    <property type="protein sequence ID" value="NXV08472.1"/>
    <property type="molecule type" value="Genomic_DNA"/>
</dbReference>
<dbReference type="SUPFAM" id="SSF49830">
    <property type="entry name" value="ENV polyprotein, receptor-binding domain"/>
    <property type="match status" value="1"/>
</dbReference>
<accession>A0A7L3R1A5</accession>
<keyword evidence="2" id="KW-1185">Reference proteome</keyword>
<dbReference type="AlphaFoldDB" id="A0A7L3R1A5"/>
<name>A0A7L3R1A5_9SYLV</name>
<gene>
    <name evidence="1" type="primary">Ervs711</name>
    <name evidence="1" type="ORF">CETCET_R16269</name>
</gene>
<reference evidence="1 2" key="1">
    <citation type="submission" date="2019-09" db="EMBL/GenBank/DDBJ databases">
        <title>Bird 10,000 Genomes (B10K) Project - Family phase.</title>
        <authorList>
            <person name="Zhang G."/>
        </authorList>
    </citation>
    <scope>NUCLEOTIDE SEQUENCE [LARGE SCALE GENOMIC DNA]</scope>
    <source>
        <strain evidence="1">OUT-0056</strain>
        <tissue evidence="1">Blood</tissue>
    </source>
</reference>
<evidence type="ECO:0000313" key="1">
    <source>
        <dbReference type="EMBL" id="NXV08472.1"/>
    </source>
</evidence>
<dbReference type="Proteomes" id="UP000524451">
    <property type="component" value="Unassembled WGS sequence"/>
</dbReference>
<comment type="caution">
    <text evidence="1">The sequence shown here is derived from an EMBL/GenBank/DDBJ whole genome shotgun (WGS) entry which is preliminary data.</text>
</comment>
<feature type="non-terminal residue" evidence="1">
    <location>
        <position position="354"/>
    </location>
</feature>
<protein>
    <submittedName>
        <fullName evidence="1">ENVT1 protein</fullName>
    </submittedName>
</protein>
<organism evidence="1 2">
    <name type="scientific">Cettia cetti</name>
    <dbReference type="NCBI Taxonomy" id="68486"/>
    <lineage>
        <taxon>Eukaryota</taxon>
        <taxon>Metazoa</taxon>
        <taxon>Chordata</taxon>
        <taxon>Craniata</taxon>
        <taxon>Vertebrata</taxon>
        <taxon>Euteleostomi</taxon>
        <taxon>Archelosauria</taxon>
        <taxon>Archosauria</taxon>
        <taxon>Dinosauria</taxon>
        <taxon>Saurischia</taxon>
        <taxon>Theropoda</taxon>
        <taxon>Coelurosauria</taxon>
        <taxon>Aves</taxon>
        <taxon>Neognathae</taxon>
        <taxon>Neoaves</taxon>
        <taxon>Telluraves</taxon>
        <taxon>Australaves</taxon>
        <taxon>Passeriformes</taxon>
        <taxon>Sylvioidea</taxon>
        <taxon>Sylviidae</taxon>
        <taxon>Acrocephalinae</taxon>
        <taxon>Cettia</taxon>
    </lineage>
</organism>
<feature type="non-terminal residue" evidence="1">
    <location>
        <position position="1"/>
    </location>
</feature>
<dbReference type="Gene3D" id="3.90.310.10">
    <property type="entry name" value="ENV polyprotein, receptor-binding domain"/>
    <property type="match status" value="1"/>
</dbReference>
<dbReference type="Pfam" id="PF00429">
    <property type="entry name" value="TLV_coat"/>
    <property type="match status" value="1"/>
</dbReference>
<evidence type="ECO:0000313" key="2">
    <source>
        <dbReference type="Proteomes" id="UP000524451"/>
    </source>
</evidence>